<accession>A0A0N4YK08</accession>
<name>A0A0N4YK08_NIPBR</name>
<proteinExistence type="predicted"/>
<sequence>MCGQGVIAVGCAAGDDPMPRSSLLYQGQRWRECRQRFCRLTEQRVSYEEVAKEFLRASVPPAKQLADGWGEVDGEKENRVTGSFPGRGLPYPLACAMHSNLIQDCEVMI</sequence>
<organism evidence="3">
    <name type="scientific">Nippostrongylus brasiliensis</name>
    <name type="common">Rat hookworm</name>
    <dbReference type="NCBI Taxonomy" id="27835"/>
    <lineage>
        <taxon>Eukaryota</taxon>
        <taxon>Metazoa</taxon>
        <taxon>Ecdysozoa</taxon>
        <taxon>Nematoda</taxon>
        <taxon>Chromadorea</taxon>
        <taxon>Rhabditida</taxon>
        <taxon>Rhabditina</taxon>
        <taxon>Rhabditomorpha</taxon>
        <taxon>Strongyloidea</taxon>
        <taxon>Heligmosomidae</taxon>
        <taxon>Nippostrongylus</taxon>
    </lineage>
</organism>
<dbReference type="AlphaFoldDB" id="A0A0N4YK08"/>
<dbReference type="Proteomes" id="UP000271162">
    <property type="component" value="Unassembled WGS sequence"/>
</dbReference>
<reference evidence="3" key="1">
    <citation type="submission" date="2017-02" db="UniProtKB">
        <authorList>
            <consortium name="WormBaseParasite"/>
        </authorList>
    </citation>
    <scope>IDENTIFICATION</scope>
</reference>
<gene>
    <name evidence="1" type="ORF">NBR_LOCUS17337</name>
</gene>
<keyword evidence="2" id="KW-1185">Reference proteome</keyword>
<evidence type="ECO:0000313" key="3">
    <source>
        <dbReference type="WBParaSite" id="NBR_0001733601-mRNA-1"/>
    </source>
</evidence>
<evidence type="ECO:0000313" key="1">
    <source>
        <dbReference type="EMBL" id="VDL80951.1"/>
    </source>
</evidence>
<dbReference type="WBParaSite" id="NBR_0001733601-mRNA-1">
    <property type="protein sequence ID" value="NBR_0001733601-mRNA-1"/>
    <property type="gene ID" value="NBR_0001733601"/>
</dbReference>
<dbReference type="EMBL" id="UYSL01022703">
    <property type="protein sequence ID" value="VDL80951.1"/>
    <property type="molecule type" value="Genomic_DNA"/>
</dbReference>
<protein>
    <submittedName>
        <fullName evidence="3">Homeobox domain-containing protein</fullName>
    </submittedName>
</protein>
<evidence type="ECO:0000313" key="2">
    <source>
        <dbReference type="Proteomes" id="UP000271162"/>
    </source>
</evidence>
<reference evidence="1 2" key="2">
    <citation type="submission" date="2018-11" db="EMBL/GenBank/DDBJ databases">
        <authorList>
            <consortium name="Pathogen Informatics"/>
        </authorList>
    </citation>
    <scope>NUCLEOTIDE SEQUENCE [LARGE SCALE GENOMIC DNA]</scope>
</reference>